<gene>
    <name evidence="11" type="ORF">HYC85_002617</name>
</gene>
<keyword evidence="3" id="KW-0479">Metal-binding</keyword>
<dbReference type="InterPro" id="IPR017907">
    <property type="entry name" value="Znf_RING_CS"/>
</dbReference>
<dbReference type="GO" id="GO:0005694">
    <property type="term" value="C:chromosome"/>
    <property type="evidence" value="ECO:0007669"/>
    <property type="project" value="UniProtKB-SubCell"/>
</dbReference>
<feature type="region of interest" description="Disordered" evidence="8">
    <location>
        <begin position="355"/>
        <end position="469"/>
    </location>
</feature>
<name>A0A7J7IB08_CAMSI</name>
<keyword evidence="5" id="KW-0862">Zinc</keyword>
<feature type="compositionally biased region" description="Polar residues" evidence="8">
    <location>
        <begin position="677"/>
        <end position="693"/>
    </location>
</feature>
<dbReference type="PANTHER" id="PTHR47776">
    <property type="entry name" value="F5A8.9 PROTEIN"/>
    <property type="match status" value="1"/>
</dbReference>
<comment type="subcellular location">
    <subcellularLocation>
        <location evidence="1">Chromosome</location>
    </subcellularLocation>
</comment>
<evidence type="ECO:0000256" key="8">
    <source>
        <dbReference type="SAM" id="MobiDB-lite"/>
    </source>
</evidence>
<feature type="compositionally biased region" description="Gly residues" evidence="8">
    <location>
        <begin position="391"/>
        <end position="400"/>
    </location>
</feature>
<comment type="caution">
    <text evidence="11">The sequence shown here is derived from an EMBL/GenBank/DDBJ whole genome shotgun (WGS) entry which is preliminary data.</text>
</comment>
<reference evidence="11 12" key="2">
    <citation type="submission" date="2020-07" db="EMBL/GenBank/DDBJ databases">
        <title>Genome assembly of wild tea tree DASZ reveals pedigree and selection history of tea varieties.</title>
        <authorList>
            <person name="Zhang W."/>
        </authorList>
    </citation>
    <scope>NUCLEOTIDE SEQUENCE [LARGE SCALE GENOMIC DNA]</scope>
    <source>
        <strain evidence="12">cv. G240</strain>
        <tissue evidence="11">Leaf</tissue>
    </source>
</reference>
<evidence type="ECO:0000256" key="3">
    <source>
        <dbReference type="ARBA" id="ARBA00022723"/>
    </source>
</evidence>
<dbReference type="Gene3D" id="3.30.40.10">
    <property type="entry name" value="Zinc/RING finger domain, C3HC4 (zinc finger)"/>
    <property type="match status" value="1"/>
</dbReference>
<dbReference type="InterPro" id="IPR001357">
    <property type="entry name" value="BRCT_dom"/>
</dbReference>
<dbReference type="Proteomes" id="UP000593564">
    <property type="component" value="Unassembled WGS sequence"/>
</dbReference>
<dbReference type="Pfam" id="PF00097">
    <property type="entry name" value="zf-C3HC4"/>
    <property type="match status" value="1"/>
</dbReference>
<evidence type="ECO:0000256" key="7">
    <source>
        <dbReference type="PROSITE-ProRule" id="PRU00175"/>
    </source>
</evidence>
<evidence type="ECO:0000256" key="6">
    <source>
        <dbReference type="ARBA" id="ARBA00031556"/>
    </source>
</evidence>
<reference evidence="12" key="1">
    <citation type="journal article" date="2020" name="Nat. Commun.">
        <title>Genome assembly of wild tea tree DASZ reveals pedigree and selection history of tea varieties.</title>
        <authorList>
            <person name="Zhang W."/>
            <person name="Zhang Y."/>
            <person name="Qiu H."/>
            <person name="Guo Y."/>
            <person name="Wan H."/>
            <person name="Zhang X."/>
            <person name="Scossa F."/>
            <person name="Alseekh S."/>
            <person name="Zhang Q."/>
            <person name="Wang P."/>
            <person name="Xu L."/>
            <person name="Schmidt M.H."/>
            <person name="Jia X."/>
            <person name="Li D."/>
            <person name="Zhu A."/>
            <person name="Guo F."/>
            <person name="Chen W."/>
            <person name="Ni D."/>
            <person name="Usadel B."/>
            <person name="Fernie A.R."/>
            <person name="Wen W."/>
        </authorList>
    </citation>
    <scope>NUCLEOTIDE SEQUENCE [LARGE SCALE GENOMIC DNA]</scope>
    <source>
        <strain evidence="12">cv. G240</strain>
    </source>
</reference>
<dbReference type="InterPro" id="IPR001841">
    <property type="entry name" value="Znf_RING"/>
</dbReference>
<feature type="compositionally biased region" description="Low complexity" evidence="8">
    <location>
        <begin position="273"/>
        <end position="293"/>
    </location>
</feature>
<dbReference type="PROSITE" id="PS00518">
    <property type="entry name" value="ZF_RING_1"/>
    <property type="match status" value="1"/>
</dbReference>
<dbReference type="PANTHER" id="PTHR47776:SF2">
    <property type="entry name" value="RING-TYPE E3 UBIQUITIN TRANSFERASE BRCA1"/>
    <property type="match status" value="1"/>
</dbReference>
<evidence type="ECO:0000259" key="9">
    <source>
        <dbReference type="PROSITE" id="PS50089"/>
    </source>
</evidence>
<dbReference type="InterPro" id="IPR013083">
    <property type="entry name" value="Znf_RING/FYVE/PHD"/>
</dbReference>
<dbReference type="SUPFAM" id="SSF52113">
    <property type="entry name" value="BRCT domain"/>
    <property type="match status" value="1"/>
</dbReference>
<evidence type="ECO:0000256" key="5">
    <source>
        <dbReference type="ARBA" id="ARBA00022833"/>
    </source>
</evidence>
<proteinExistence type="predicted"/>
<feature type="region of interest" description="Disordered" evidence="8">
    <location>
        <begin position="1"/>
        <end position="30"/>
    </location>
</feature>
<evidence type="ECO:0000256" key="4">
    <source>
        <dbReference type="ARBA" id="ARBA00022771"/>
    </source>
</evidence>
<evidence type="ECO:0000256" key="1">
    <source>
        <dbReference type="ARBA" id="ARBA00004286"/>
    </source>
</evidence>
<dbReference type="SMART" id="SM00292">
    <property type="entry name" value="BRCT"/>
    <property type="match status" value="1"/>
</dbReference>
<dbReference type="InterPro" id="IPR018957">
    <property type="entry name" value="Znf_C3HC4_RING-type"/>
</dbReference>
<feature type="region of interest" description="Disordered" evidence="8">
    <location>
        <begin position="232"/>
        <end position="325"/>
    </location>
</feature>
<evidence type="ECO:0000259" key="10">
    <source>
        <dbReference type="PROSITE" id="PS50172"/>
    </source>
</evidence>
<keyword evidence="2" id="KW-0158">Chromosome</keyword>
<feature type="region of interest" description="Disordered" evidence="8">
    <location>
        <begin position="726"/>
        <end position="771"/>
    </location>
</feature>
<feature type="domain" description="BRCT" evidence="10">
    <location>
        <begin position="474"/>
        <end position="565"/>
    </location>
</feature>
<dbReference type="InterPro" id="IPR036420">
    <property type="entry name" value="BRCT_dom_sf"/>
</dbReference>
<evidence type="ECO:0000313" key="12">
    <source>
        <dbReference type="Proteomes" id="UP000593564"/>
    </source>
</evidence>
<dbReference type="Gene3D" id="3.40.50.10190">
    <property type="entry name" value="BRCT domain"/>
    <property type="match status" value="1"/>
</dbReference>
<sequence length="922" mass="101374">MGSKGRMPPPHHLRRPLPGPGMVHPDAFSSGIGMRPPPGAFPPFDMFPPPEVMEQKLAAQHVEMQKLATENQRLAATHGTLRQELAAAQHELQILHAQIGAVKSEREQQMRGLMDKIARMEAELQSAEPVKLELQQARADAQSLVVARQELISKAQQLTQDLQRAHSDAQQIPAMMSELESLRQEYQHCRVTYDYEKKLYSEHLESLQVMEKNYMTMTREVEKLRAELTNANIDRRTGGPYTGTGYSENEVSGHYPGGQNTYEDGYGVPQGRAPLPGSGTAAPAGGTPSHTGAQSGPSSARAGYDAPKGPGHDAQRGPNYDAQRGAGYDAQIGLNYDALRGPNYDAQRGYGYDAQRGGVYDPQRGAGYDSQRGAGYDAQMGSGYDAQRGLGYDGQRGPGGYEAQRGPGYDIQRGSGYDTGKSGGYDAPPRGAANPQGQLAAPNNAPYGSTTPPNRAGGGGYEAPPRGGNNPAQFVNFPIRGMESVVATVSGYHGSERFKLIKLISQSGASYVGAMNRSTTHLVCWKFEGRKYDLAKQFNMLIVNHRWVEECIKQGRRVPEQPYLLQSGQEVGPLLLELPLVTEKVSLLLPYQSNAHNHYKGPAIDIEQGLSGHLIGTRSRLLSENLFPELGTSNNSSHKLDKKTVKKSLKHGSTSSRWYAELPLSRLIGVENEERSSPSSTQLVRQKRSTTSAEPPRKGRRLVKKNIVEFVSLDSEQESNPISVFHQYNNLATPSSHSDDMRDKKRLRIRGTSDDRSNDSGKNKNDGLEDLNDVLTSNFSSTRGVLPCGHRFCFSCIQSWADLMASRRKISTCPLCKASFVSITKVADVASSDQKIYSQTIPCDHSTMDIFILPDVETPSFGPQPSTSPVCSECCCREPEDLLVRCHICQIRCIHSYCLDPPLLPWTCIHCKDLQMLYHHIH</sequence>
<feature type="compositionally biased region" description="Polar residues" evidence="8">
    <location>
        <begin position="726"/>
        <end position="736"/>
    </location>
</feature>
<accession>A0A7J7IB08</accession>
<protein>
    <recommendedName>
        <fullName evidence="6">RING-type E3 ubiquitin transferase BRCA1</fullName>
    </recommendedName>
</protein>
<dbReference type="EMBL" id="JACBKZ010000001">
    <property type="protein sequence ID" value="KAF5961408.1"/>
    <property type="molecule type" value="Genomic_DNA"/>
</dbReference>
<feature type="compositionally biased region" description="Basic and acidic residues" evidence="8">
    <location>
        <begin position="751"/>
        <end position="767"/>
    </location>
</feature>
<feature type="region of interest" description="Disordered" evidence="8">
    <location>
        <begin position="670"/>
        <end position="700"/>
    </location>
</feature>
<dbReference type="Pfam" id="PF12738">
    <property type="entry name" value="PTCB-BRCT"/>
    <property type="match status" value="1"/>
</dbReference>
<organism evidence="11 12">
    <name type="scientific">Camellia sinensis</name>
    <name type="common">Tea plant</name>
    <name type="synonym">Thea sinensis</name>
    <dbReference type="NCBI Taxonomy" id="4442"/>
    <lineage>
        <taxon>Eukaryota</taxon>
        <taxon>Viridiplantae</taxon>
        <taxon>Streptophyta</taxon>
        <taxon>Embryophyta</taxon>
        <taxon>Tracheophyta</taxon>
        <taxon>Spermatophyta</taxon>
        <taxon>Magnoliopsida</taxon>
        <taxon>eudicotyledons</taxon>
        <taxon>Gunneridae</taxon>
        <taxon>Pentapetalae</taxon>
        <taxon>asterids</taxon>
        <taxon>Ericales</taxon>
        <taxon>Theaceae</taxon>
        <taxon>Camellia</taxon>
    </lineage>
</organism>
<keyword evidence="12" id="KW-1185">Reference proteome</keyword>
<dbReference type="PROSITE" id="PS50172">
    <property type="entry name" value="BRCT"/>
    <property type="match status" value="1"/>
</dbReference>
<evidence type="ECO:0000313" key="11">
    <source>
        <dbReference type="EMBL" id="KAF5961408.1"/>
    </source>
</evidence>
<dbReference type="SUPFAM" id="SSF57850">
    <property type="entry name" value="RING/U-box"/>
    <property type="match status" value="1"/>
</dbReference>
<evidence type="ECO:0000256" key="2">
    <source>
        <dbReference type="ARBA" id="ARBA00022454"/>
    </source>
</evidence>
<feature type="domain" description="RING-type" evidence="9">
    <location>
        <begin position="785"/>
        <end position="817"/>
    </location>
</feature>
<dbReference type="GO" id="GO:0008270">
    <property type="term" value="F:zinc ion binding"/>
    <property type="evidence" value="ECO:0007669"/>
    <property type="project" value="UniProtKB-KW"/>
</dbReference>
<dbReference type="PROSITE" id="PS50089">
    <property type="entry name" value="ZF_RING_2"/>
    <property type="match status" value="1"/>
</dbReference>
<keyword evidence="4 7" id="KW-0863">Zinc-finger</keyword>
<dbReference type="AlphaFoldDB" id="A0A7J7IB08"/>